<evidence type="ECO:0000313" key="2">
    <source>
        <dbReference type="EMBL" id="DAE33317.1"/>
    </source>
</evidence>
<accession>A0A8S5RQG2</accession>
<dbReference type="EMBL" id="BK059133">
    <property type="protein sequence ID" value="DAE33317.1"/>
    <property type="molecule type" value="Genomic_DNA"/>
</dbReference>
<dbReference type="Pfam" id="PF13443">
    <property type="entry name" value="HTH_26"/>
    <property type="match status" value="1"/>
</dbReference>
<organism evidence="2">
    <name type="scientific">virus sp. ctr1v16</name>
    <dbReference type="NCBI Taxonomy" id="2825823"/>
    <lineage>
        <taxon>Viruses</taxon>
    </lineage>
</organism>
<dbReference type="GO" id="GO:0003677">
    <property type="term" value="F:DNA binding"/>
    <property type="evidence" value="ECO:0007669"/>
    <property type="project" value="InterPro"/>
</dbReference>
<dbReference type="InterPro" id="IPR001387">
    <property type="entry name" value="Cro/C1-type_HTH"/>
</dbReference>
<evidence type="ECO:0000259" key="1">
    <source>
        <dbReference type="PROSITE" id="PS50943"/>
    </source>
</evidence>
<name>A0A8S5RQG2_9VIRU</name>
<protein>
    <submittedName>
        <fullName evidence="2">Putative transcriptional regulator</fullName>
    </submittedName>
</protein>
<feature type="domain" description="HTH cro/C1-type" evidence="1">
    <location>
        <begin position="24"/>
        <end position="61"/>
    </location>
</feature>
<dbReference type="PROSITE" id="PS50943">
    <property type="entry name" value="HTH_CROC1"/>
    <property type="match status" value="1"/>
</dbReference>
<proteinExistence type="predicted"/>
<sequence>MGVSYKKLQHILIEREISNSQLMRAANISANIISKIKNGQYIALDKVESICTALDCTPNDILIFLPDSKAKDDTFSKQTENPAQEE</sequence>
<dbReference type="Gene3D" id="1.10.260.40">
    <property type="entry name" value="lambda repressor-like DNA-binding domains"/>
    <property type="match status" value="1"/>
</dbReference>
<dbReference type="InterPro" id="IPR010982">
    <property type="entry name" value="Lambda_DNA-bd_dom_sf"/>
</dbReference>
<dbReference type="PANTHER" id="PTHR37301:SF1">
    <property type="entry name" value="DNA-BINDING PROTEIN"/>
    <property type="match status" value="1"/>
</dbReference>
<reference evidence="2" key="1">
    <citation type="journal article" date="2021" name="Proc. Natl. Acad. Sci. U.S.A.">
        <title>A Catalog of Tens of Thousands of Viruses from Human Metagenomes Reveals Hidden Associations with Chronic Diseases.</title>
        <authorList>
            <person name="Tisza M.J."/>
            <person name="Buck C.B."/>
        </authorList>
    </citation>
    <scope>NUCLEOTIDE SEQUENCE</scope>
    <source>
        <strain evidence="2">Ctr1v16</strain>
    </source>
</reference>
<dbReference type="SUPFAM" id="SSF47413">
    <property type="entry name" value="lambda repressor-like DNA-binding domains"/>
    <property type="match status" value="1"/>
</dbReference>
<dbReference type="PANTHER" id="PTHR37301">
    <property type="entry name" value="DNA-BINDING PROTEIN-RELATED"/>
    <property type="match status" value="1"/>
</dbReference>